<dbReference type="InterPro" id="IPR018060">
    <property type="entry name" value="HTH_AraC"/>
</dbReference>
<name>A0ABY5SCM3_9BACL</name>
<gene>
    <name evidence="7" type="ORF">L1F29_07770</name>
</gene>
<dbReference type="InterPro" id="IPR009057">
    <property type="entry name" value="Homeodomain-like_sf"/>
</dbReference>
<dbReference type="RefSeq" id="WP_258387766.1">
    <property type="nucleotide sequence ID" value="NZ_CP091430.1"/>
</dbReference>
<protein>
    <submittedName>
        <fullName evidence="7">Response regulator</fullName>
    </submittedName>
</protein>
<keyword evidence="4" id="KW-0597">Phosphoprotein</keyword>
<feature type="domain" description="Response regulatory" evidence="6">
    <location>
        <begin position="2"/>
        <end position="119"/>
    </location>
</feature>
<organism evidence="7 8">
    <name type="scientific">Paenibacillus spongiae</name>
    <dbReference type="NCBI Taxonomy" id="2909671"/>
    <lineage>
        <taxon>Bacteria</taxon>
        <taxon>Bacillati</taxon>
        <taxon>Bacillota</taxon>
        <taxon>Bacilli</taxon>
        <taxon>Bacillales</taxon>
        <taxon>Paenibacillaceae</taxon>
        <taxon>Paenibacillus</taxon>
    </lineage>
</organism>
<evidence type="ECO:0000259" key="5">
    <source>
        <dbReference type="PROSITE" id="PS01124"/>
    </source>
</evidence>
<dbReference type="SMART" id="SM00448">
    <property type="entry name" value="REC"/>
    <property type="match status" value="1"/>
</dbReference>
<dbReference type="SUPFAM" id="SSF46689">
    <property type="entry name" value="Homeodomain-like"/>
    <property type="match status" value="2"/>
</dbReference>
<keyword evidence="2" id="KW-0238">DNA-binding</keyword>
<dbReference type="CDD" id="cd17536">
    <property type="entry name" value="REC_YesN-like"/>
    <property type="match status" value="1"/>
</dbReference>
<keyword evidence="1" id="KW-0805">Transcription regulation</keyword>
<reference evidence="7" key="1">
    <citation type="submission" date="2022-01" db="EMBL/GenBank/DDBJ databases">
        <title>Paenibacillus spongiae sp. nov., isolated from marine sponge.</title>
        <authorList>
            <person name="Li Z."/>
            <person name="Zhang M."/>
        </authorList>
    </citation>
    <scope>NUCLEOTIDE SEQUENCE</scope>
    <source>
        <strain evidence="7">PHS-Z3</strain>
    </source>
</reference>
<dbReference type="Pfam" id="PF00072">
    <property type="entry name" value="Response_reg"/>
    <property type="match status" value="1"/>
</dbReference>
<dbReference type="PROSITE" id="PS50110">
    <property type="entry name" value="RESPONSE_REGULATORY"/>
    <property type="match status" value="1"/>
</dbReference>
<dbReference type="Pfam" id="PF12833">
    <property type="entry name" value="HTH_18"/>
    <property type="match status" value="1"/>
</dbReference>
<dbReference type="SUPFAM" id="SSF52172">
    <property type="entry name" value="CheY-like"/>
    <property type="match status" value="1"/>
</dbReference>
<evidence type="ECO:0000313" key="8">
    <source>
        <dbReference type="Proteomes" id="UP001057877"/>
    </source>
</evidence>
<dbReference type="PANTHER" id="PTHR43280:SF2">
    <property type="entry name" value="HTH-TYPE TRANSCRIPTIONAL REGULATOR EXSA"/>
    <property type="match status" value="1"/>
</dbReference>
<evidence type="ECO:0000256" key="2">
    <source>
        <dbReference type="ARBA" id="ARBA00023125"/>
    </source>
</evidence>
<dbReference type="PRINTS" id="PR00032">
    <property type="entry name" value="HTHARAC"/>
</dbReference>
<evidence type="ECO:0000256" key="4">
    <source>
        <dbReference type="PROSITE-ProRule" id="PRU00169"/>
    </source>
</evidence>
<dbReference type="InterPro" id="IPR018062">
    <property type="entry name" value="HTH_AraC-typ_CS"/>
</dbReference>
<dbReference type="PROSITE" id="PS01124">
    <property type="entry name" value="HTH_ARAC_FAMILY_2"/>
    <property type="match status" value="1"/>
</dbReference>
<dbReference type="Gene3D" id="3.40.50.2300">
    <property type="match status" value="1"/>
</dbReference>
<dbReference type="InterPro" id="IPR020449">
    <property type="entry name" value="Tscrpt_reg_AraC-type_HTH"/>
</dbReference>
<dbReference type="InterPro" id="IPR011006">
    <property type="entry name" value="CheY-like_superfamily"/>
</dbReference>
<dbReference type="PROSITE" id="PS00041">
    <property type="entry name" value="HTH_ARAC_FAMILY_1"/>
    <property type="match status" value="1"/>
</dbReference>
<dbReference type="Gene3D" id="1.10.10.60">
    <property type="entry name" value="Homeodomain-like"/>
    <property type="match status" value="2"/>
</dbReference>
<feature type="domain" description="HTH araC/xylS-type" evidence="5">
    <location>
        <begin position="279"/>
        <end position="377"/>
    </location>
</feature>
<keyword evidence="8" id="KW-1185">Reference proteome</keyword>
<sequence length="379" mass="43628">MNVLIVEDDHLVRKGLMVMMPWAEYGLNIAGEASNGEEAVMFLREHDVDLLITDLIMPKMSGIDLLRYVRVHFPRISTVVLTFHQDFEYVQEALRLGAIDYIAKVELQQEMCGPVLERITNRIKADRSNAAQPAGESPSTAENVRQSEIRMFYGGGNTGGNHEAAISEDRGDEPMRYDESDIRKLRDRISSLQWIVDDALFRQTMEELAELRLPASKVEGLFNFAVSKWEMFSAIPSLSRLGSMRVWDDWIDWIHETRTMLQGQIKHSSYSNEVSSSILKAVEIIHRDIAHELRLKDVASDVHLSPSYFSQCFRDIMGSYFNDYVRQARMSRAQTLLKETKKPVYWIAAQIGYPNEKYFSKVFREHTGMLPSEYRTNNT</sequence>
<dbReference type="InterPro" id="IPR001789">
    <property type="entry name" value="Sig_transdc_resp-reg_receiver"/>
</dbReference>
<evidence type="ECO:0000313" key="7">
    <source>
        <dbReference type="EMBL" id="UVI31704.1"/>
    </source>
</evidence>
<dbReference type="SMART" id="SM00342">
    <property type="entry name" value="HTH_ARAC"/>
    <property type="match status" value="1"/>
</dbReference>
<dbReference type="PANTHER" id="PTHR43280">
    <property type="entry name" value="ARAC-FAMILY TRANSCRIPTIONAL REGULATOR"/>
    <property type="match status" value="1"/>
</dbReference>
<dbReference type="Proteomes" id="UP001057877">
    <property type="component" value="Chromosome"/>
</dbReference>
<evidence type="ECO:0000256" key="3">
    <source>
        <dbReference type="ARBA" id="ARBA00023163"/>
    </source>
</evidence>
<evidence type="ECO:0000256" key="1">
    <source>
        <dbReference type="ARBA" id="ARBA00023015"/>
    </source>
</evidence>
<evidence type="ECO:0000259" key="6">
    <source>
        <dbReference type="PROSITE" id="PS50110"/>
    </source>
</evidence>
<proteinExistence type="predicted"/>
<dbReference type="EMBL" id="CP091430">
    <property type="protein sequence ID" value="UVI31704.1"/>
    <property type="molecule type" value="Genomic_DNA"/>
</dbReference>
<accession>A0ABY5SCM3</accession>
<feature type="modified residue" description="4-aspartylphosphate" evidence="4">
    <location>
        <position position="54"/>
    </location>
</feature>
<keyword evidence="3" id="KW-0804">Transcription</keyword>